<comment type="caution">
    <text evidence="6">The sequence shown here is derived from an EMBL/GenBank/DDBJ whole genome shotgun (WGS) entry which is preliminary data.</text>
</comment>
<dbReference type="RefSeq" id="WP_106145548.1">
    <property type="nucleotide sequence ID" value="NZ_PVYX01000002.1"/>
</dbReference>
<dbReference type="AlphaFoldDB" id="A0A2T0M9W2"/>
<dbReference type="EMBL" id="PVYX01000002">
    <property type="protein sequence ID" value="PRX54255.1"/>
    <property type="molecule type" value="Genomic_DNA"/>
</dbReference>
<dbReference type="Proteomes" id="UP000237640">
    <property type="component" value="Unassembled WGS sequence"/>
</dbReference>
<keyword evidence="7" id="KW-1185">Reference proteome</keyword>
<feature type="transmembrane region" description="Helical" evidence="5">
    <location>
        <begin position="12"/>
        <end position="34"/>
    </location>
</feature>
<name>A0A2T0M9W2_9FLAO</name>
<organism evidence="6 7">
    <name type="scientific">Flagellimonas meridianipacifica</name>
    <dbReference type="NCBI Taxonomy" id="1080225"/>
    <lineage>
        <taxon>Bacteria</taxon>
        <taxon>Pseudomonadati</taxon>
        <taxon>Bacteroidota</taxon>
        <taxon>Flavobacteriia</taxon>
        <taxon>Flavobacteriales</taxon>
        <taxon>Flavobacteriaceae</taxon>
        <taxon>Flagellimonas</taxon>
    </lineage>
</organism>
<feature type="transmembrane region" description="Helical" evidence="5">
    <location>
        <begin position="102"/>
        <end position="120"/>
    </location>
</feature>
<evidence type="ECO:0000256" key="2">
    <source>
        <dbReference type="ARBA" id="ARBA00022692"/>
    </source>
</evidence>
<feature type="transmembrane region" description="Helical" evidence="5">
    <location>
        <begin position="54"/>
        <end position="70"/>
    </location>
</feature>
<sequence length="132" mass="14379">MEDNKPTSKARLWISYILQGLISIMFLMGAVMNLLQTEQAVAGATSLGYPESSVVYLGLILSISTVLYIIPQTSGFGAVILTGWLGGAVATHIIHGDSAFETLFPVLFGIVLWLAIWLRLGKVQVFALFNKY</sequence>
<accession>A0A2T0M9W2</accession>
<feature type="transmembrane region" description="Helical" evidence="5">
    <location>
        <begin position="77"/>
        <end position="96"/>
    </location>
</feature>
<dbReference type="GO" id="GO:0016020">
    <property type="term" value="C:membrane"/>
    <property type="evidence" value="ECO:0007669"/>
    <property type="project" value="UniProtKB-SubCell"/>
</dbReference>
<evidence type="ECO:0000256" key="4">
    <source>
        <dbReference type="ARBA" id="ARBA00023136"/>
    </source>
</evidence>
<keyword evidence="2 5" id="KW-0812">Transmembrane</keyword>
<dbReference type="InterPro" id="IPR032808">
    <property type="entry name" value="DoxX"/>
</dbReference>
<keyword evidence="3 5" id="KW-1133">Transmembrane helix</keyword>
<evidence type="ECO:0000313" key="7">
    <source>
        <dbReference type="Proteomes" id="UP000237640"/>
    </source>
</evidence>
<dbReference type="Pfam" id="PF13564">
    <property type="entry name" value="DoxX_2"/>
    <property type="match status" value="1"/>
</dbReference>
<protein>
    <submittedName>
        <fullName evidence="6">DoxX-like protein</fullName>
    </submittedName>
</protein>
<reference evidence="6 7" key="1">
    <citation type="submission" date="2018-03" db="EMBL/GenBank/DDBJ databases">
        <title>Genomic Encyclopedia of Archaeal and Bacterial Type Strains, Phase II (KMG-II): from individual species to whole genera.</title>
        <authorList>
            <person name="Goeker M."/>
        </authorList>
    </citation>
    <scope>NUCLEOTIDE SEQUENCE [LARGE SCALE GENOMIC DNA]</scope>
    <source>
        <strain evidence="6 7">DSM 25027</strain>
    </source>
</reference>
<dbReference type="OrthoDB" id="9811373at2"/>
<evidence type="ECO:0000313" key="6">
    <source>
        <dbReference type="EMBL" id="PRX54255.1"/>
    </source>
</evidence>
<evidence type="ECO:0000256" key="5">
    <source>
        <dbReference type="SAM" id="Phobius"/>
    </source>
</evidence>
<keyword evidence="4 5" id="KW-0472">Membrane</keyword>
<gene>
    <name evidence="6" type="ORF">CLV81_2653</name>
</gene>
<evidence type="ECO:0000256" key="3">
    <source>
        <dbReference type="ARBA" id="ARBA00022989"/>
    </source>
</evidence>
<comment type="subcellular location">
    <subcellularLocation>
        <location evidence="1">Membrane</location>
        <topology evidence="1">Multi-pass membrane protein</topology>
    </subcellularLocation>
</comment>
<proteinExistence type="predicted"/>
<evidence type="ECO:0000256" key="1">
    <source>
        <dbReference type="ARBA" id="ARBA00004141"/>
    </source>
</evidence>